<dbReference type="eggNOG" id="ENOG502SWA2">
    <property type="taxonomic scope" value="Eukaryota"/>
</dbReference>
<dbReference type="RefSeq" id="XP_004990259.1">
    <property type="nucleotide sequence ID" value="XM_004990202.1"/>
</dbReference>
<evidence type="ECO:0000256" key="2">
    <source>
        <dbReference type="SAM" id="SignalP"/>
    </source>
</evidence>
<dbReference type="OrthoDB" id="10691262at2759"/>
<feature type="signal peptide" evidence="2">
    <location>
        <begin position="1"/>
        <end position="34"/>
    </location>
</feature>
<dbReference type="KEGG" id="sre:PTSG_08873"/>
<evidence type="ECO:0000313" key="5">
    <source>
        <dbReference type="Proteomes" id="UP000007799"/>
    </source>
</evidence>
<dbReference type="GeneID" id="16070813"/>
<evidence type="ECO:0000259" key="3">
    <source>
        <dbReference type="Pfam" id="PF04151"/>
    </source>
</evidence>
<dbReference type="InParanoid" id="F2UKY4"/>
<evidence type="ECO:0000256" key="1">
    <source>
        <dbReference type="SAM" id="MobiDB-lite"/>
    </source>
</evidence>
<dbReference type="SUPFAM" id="SSF89260">
    <property type="entry name" value="Collagen-binding domain"/>
    <property type="match status" value="3"/>
</dbReference>
<dbReference type="Proteomes" id="UP000007799">
    <property type="component" value="Unassembled WGS sequence"/>
</dbReference>
<accession>F2UKY4</accession>
<keyword evidence="5" id="KW-1185">Reference proteome</keyword>
<proteinExistence type="predicted"/>
<feature type="chain" id="PRO_5003291192" description="Peptidase C-terminal archaeal/bacterial domain-containing protein" evidence="2">
    <location>
        <begin position="35"/>
        <end position="1486"/>
    </location>
</feature>
<feature type="domain" description="Peptidase C-terminal archaeal/bacterial" evidence="3">
    <location>
        <begin position="296"/>
        <end position="361"/>
    </location>
</feature>
<feature type="region of interest" description="Disordered" evidence="1">
    <location>
        <begin position="34"/>
        <end position="117"/>
    </location>
</feature>
<dbReference type="Gene3D" id="2.60.120.380">
    <property type="match status" value="11"/>
</dbReference>
<protein>
    <recommendedName>
        <fullName evidence="3">Peptidase C-terminal archaeal/bacterial domain-containing protein</fullName>
    </recommendedName>
</protein>
<dbReference type="Pfam" id="PF04151">
    <property type="entry name" value="PPC"/>
    <property type="match status" value="1"/>
</dbReference>
<dbReference type="InterPro" id="IPR007280">
    <property type="entry name" value="Peptidase_C_arc/bac"/>
</dbReference>
<organism evidence="5">
    <name type="scientific">Salpingoeca rosetta (strain ATCC 50818 / BSB-021)</name>
    <dbReference type="NCBI Taxonomy" id="946362"/>
    <lineage>
        <taxon>Eukaryota</taxon>
        <taxon>Choanoflagellata</taxon>
        <taxon>Craspedida</taxon>
        <taxon>Salpingoecidae</taxon>
        <taxon>Salpingoeca</taxon>
    </lineage>
</organism>
<reference evidence="4" key="1">
    <citation type="submission" date="2009-08" db="EMBL/GenBank/DDBJ databases">
        <title>Annotation of Salpingoeca rosetta.</title>
        <authorList>
            <consortium name="The Broad Institute Genome Sequencing Platform"/>
            <person name="Russ C."/>
            <person name="Cuomo C."/>
            <person name="Burger G."/>
            <person name="Gray M.W."/>
            <person name="Holland P.W.H."/>
            <person name="King N."/>
            <person name="Lang F.B.F."/>
            <person name="Roger A.J."/>
            <person name="Ruiz-Trillo I."/>
            <person name="Young S.K."/>
            <person name="Zeng Q."/>
            <person name="Gargeya S."/>
            <person name="Alvarado L."/>
            <person name="Berlin A."/>
            <person name="Chapman S.B."/>
            <person name="Chen Z."/>
            <person name="Freedman E."/>
            <person name="Gellesch M."/>
            <person name="Goldberg J."/>
            <person name="Griggs A."/>
            <person name="Gujja S."/>
            <person name="Heilman E."/>
            <person name="Heiman D."/>
            <person name="Howarth C."/>
            <person name="Mehta T."/>
            <person name="Neiman D."/>
            <person name="Pearson M."/>
            <person name="Roberts A."/>
            <person name="Saif S."/>
            <person name="Shea T."/>
            <person name="Shenoy N."/>
            <person name="Sisk P."/>
            <person name="Stolte C."/>
            <person name="Sykes S."/>
            <person name="White J."/>
            <person name="Yandava C."/>
            <person name="Haas B."/>
            <person name="Nusbaum C."/>
            <person name="Birren B."/>
        </authorList>
    </citation>
    <scope>NUCLEOTIDE SEQUENCE [LARGE SCALE GENOMIC DNA]</scope>
    <source>
        <strain evidence="4">ATCC 50818</strain>
    </source>
</reference>
<gene>
    <name evidence="4" type="ORF">PTSG_08873</name>
</gene>
<keyword evidence="2" id="KW-0732">Signal</keyword>
<feature type="compositionally biased region" description="Low complexity" evidence="1">
    <location>
        <begin position="76"/>
        <end position="92"/>
    </location>
</feature>
<name>F2UKY4_SALR5</name>
<dbReference type="STRING" id="946362.F2UKY4"/>
<dbReference type="EMBL" id="GL832979">
    <property type="protein sequence ID" value="EGD77783.1"/>
    <property type="molecule type" value="Genomic_DNA"/>
</dbReference>
<sequence length="1486" mass="161132">MAHNSSNWIRSSPGPAALALVVAVLLVNTLPLLAAPRPNPSKQTTAPPARLVNLPSPPTPRLTPQTLENLGDGPTQLQAAGVDQDQQQQQQEPQHKPQRRRRASSDTGKALDEAGSTPATAASVNLVNSHAFAATGVISSPTDVDWWRVQVTDTNGAISASVKRAPVNADGKVVDTTSGVQPTFHLNLFNSDGGLVPAANDLFSKDPAVLLRRNLQPGTYFLSVSIPDELPVLPAAFATLGRYALEGSYPSQAPPSGYDTALVCSDDQFEENDESDNAYVLSEEQTSFDAVVCESDFDWYRVYVCAGGQVAIDVLFDHETGDLDAYLYDSEGNNVVAATSATDNEYLTHTDTVGGGWYWLVVYGYYTDTTAPYHVDIAVTCSGCPDDQYEENDFYEDAYWFSAGVTHFDAYTCPEDFDWFRFFVCEGAEKVTATVTFDQDVVDLTARMYNAAGNSVAFSNSTTDNEVLVDEDVTDPGYYYLDIWGYWVTSTGPYSVDIQVEGCSECEDDEYETEDNSPYVLPSATSGFNFDAVMCDTDPFGEDWYRVTFPCFGNTTITLTDDDASDLDFDVYDTSGNLIGGSYSGGNVDTFSFYVNSTGMGWLLVYPYTVAAGGAPYHVDIHAECFTTEEPTTSMCTNDNFEPNNDYSNAYVLDASEFNFNAVLCSDEEDWYRVRVCAYGDLDITLTFDHESADIDVALYDADGYYVAQGNSTTDNEFISYTDVAGGGLYYLYVYGYNNSPQGTPYGVSIDMACPECEDDQFEDNDTPQTATPLSTLPASLDAHACPQDEDFFAVEVCSGGTLDVTVLFSHAVGDVDLRLYDANLTEVASSTSTSDNEAVSHTNTLATPAVFYIHVYGYSGASAPYHLDVAVDCEGCADDQYEDNDSYTSATVLSVDDTEIDAYACPQDEDWYRVPVCAGGHVVVSVLFDHDNGDIDASLFDADGYLVALGNSTTDNEVLVHTSAATQDGLYYLYVGGYSGDSGSYHISINVTCHACDNDEFEPNNNGDSATVLTASQTQFSAVICPNDEDVYRFPVCANGNVSVSVFFSNDEGNLDAYLYDASGSLVSSGVSTTDNEVLAHSAGGVGGLYYLRVVGVGGASAPYQVLIEVQCPPCHDDQFEDNNDPESATELAPFVDSISASICPEDEDYYAIPVCGLGTITVNLAFEHDVGDIELHLFDSSGTLVASSTSSTDHETVQHTDTTGSASMYMVRVYGYQGASAPYAMFFDVVCPPCEPDSFESNDVPDSATVLSTQHTSFDASICYGDDDWYRVPVCAGGRIAIAIEFEHAGGDLDMALFNSAGKLIGKATSVTDNEVVVYTDNSAADSLYLLRVYGFNGATNQYKVHINITCTPLPFPPYTCPENDEHEPNNVRQTEATRVSTPGTFTGVLCNGENDWFTFHVCKRGVIRAHLSVDPDTANKVNLSIHKRRGKRKIREKLRGGQVEAEIEAQAGRAGYYYVLVDSVKRTASQVYRLTIEIDGCDE</sequence>
<evidence type="ECO:0000313" key="4">
    <source>
        <dbReference type="EMBL" id="EGD77783.1"/>
    </source>
</evidence>